<gene>
    <name evidence="2" type="ORF">MVEN_01032800</name>
</gene>
<evidence type="ECO:0000313" key="2">
    <source>
        <dbReference type="EMBL" id="KAF7356966.1"/>
    </source>
</evidence>
<keyword evidence="1" id="KW-0472">Membrane</keyword>
<feature type="transmembrane region" description="Helical" evidence="1">
    <location>
        <begin position="342"/>
        <end position="364"/>
    </location>
</feature>
<keyword evidence="1" id="KW-0812">Transmembrane</keyword>
<sequence>MSTSLPPDRQQRKKTALLPCGIASAVPDAHCPRCSFLSSTTSCWLLWSASNSGSTLIFDLFQGGLARLSPDWIDCNSLRHLVPFKLVATSGNRRERLFDLAAGFSRLFSLASTLSRCSGVEYPPLWIWIWLWVVSLSLPVTRAAGSVNVSIANTSPAIVYTPFLCNATSLISDPGCSGGWNASAIAGIPTVSTTGPTPDGADIVPQMFMAFRASALFMSTSAISNASANFTVTSSSLTLSRVVDSAAGVIAIVNLVESELTTLTITFVPGQSVSQLDIGSILMTVTDPDVTSSFLPTMTLPPSITLPTFIPQSTTASSSLSASPSSTSTHRSLAHRAQIAEALGLVLGLGVGLTLIAGAAFYWWKRRRRLQAAQQTNSWF</sequence>
<dbReference type="EMBL" id="JACAZI010000007">
    <property type="protein sequence ID" value="KAF7356966.1"/>
    <property type="molecule type" value="Genomic_DNA"/>
</dbReference>
<dbReference type="AlphaFoldDB" id="A0A8H7D2T7"/>
<evidence type="ECO:0000313" key="3">
    <source>
        <dbReference type="Proteomes" id="UP000620124"/>
    </source>
</evidence>
<name>A0A8H7D2T7_9AGAR</name>
<protein>
    <submittedName>
        <fullName evidence="2">Uncharacterized protein</fullName>
    </submittedName>
</protein>
<evidence type="ECO:0000256" key="1">
    <source>
        <dbReference type="SAM" id="Phobius"/>
    </source>
</evidence>
<keyword evidence="3" id="KW-1185">Reference proteome</keyword>
<organism evidence="2 3">
    <name type="scientific">Mycena venus</name>
    <dbReference type="NCBI Taxonomy" id="2733690"/>
    <lineage>
        <taxon>Eukaryota</taxon>
        <taxon>Fungi</taxon>
        <taxon>Dikarya</taxon>
        <taxon>Basidiomycota</taxon>
        <taxon>Agaricomycotina</taxon>
        <taxon>Agaricomycetes</taxon>
        <taxon>Agaricomycetidae</taxon>
        <taxon>Agaricales</taxon>
        <taxon>Marasmiineae</taxon>
        <taxon>Mycenaceae</taxon>
        <taxon>Mycena</taxon>
    </lineage>
</organism>
<dbReference type="Proteomes" id="UP000620124">
    <property type="component" value="Unassembled WGS sequence"/>
</dbReference>
<comment type="caution">
    <text evidence="2">The sequence shown here is derived from an EMBL/GenBank/DDBJ whole genome shotgun (WGS) entry which is preliminary data.</text>
</comment>
<reference evidence="2" key="1">
    <citation type="submission" date="2020-05" db="EMBL/GenBank/DDBJ databases">
        <title>Mycena genomes resolve the evolution of fungal bioluminescence.</title>
        <authorList>
            <person name="Tsai I.J."/>
        </authorList>
    </citation>
    <scope>NUCLEOTIDE SEQUENCE</scope>
    <source>
        <strain evidence="2">CCC161011</strain>
    </source>
</reference>
<keyword evidence="1" id="KW-1133">Transmembrane helix</keyword>
<accession>A0A8H7D2T7</accession>
<proteinExistence type="predicted"/>
<dbReference type="OrthoDB" id="3267422at2759"/>